<evidence type="ECO:0008006" key="3">
    <source>
        <dbReference type="Google" id="ProtNLM"/>
    </source>
</evidence>
<gene>
    <name evidence="1" type="ORF">CLAC_03385</name>
</gene>
<dbReference type="AlphaFoldDB" id="A0A0K2H3Z8"/>
<dbReference type="InterPro" id="IPR009061">
    <property type="entry name" value="DNA-bd_dom_put_sf"/>
</dbReference>
<evidence type="ECO:0000313" key="1">
    <source>
        <dbReference type="EMBL" id="ALA68446.1"/>
    </source>
</evidence>
<dbReference type="RefSeq" id="WP_053411684.1">
    <property type="nucleotide sequence ID" value="NZ_CP006841.1"/>
</dbReference>
<dbReference type="STRING" id="1408189.CLAC_03385"/>
<dbReference type="PATRIC" id="fig|1408189.4.peg.676"/>
<dbReference type="Proteomes" id="UP000058446">
    <property type="component" value="Chromosome"/>
</dbReference>
<sequence length="199" mass="21980">MTTLARDYTTLRTLAPRLEQLKIADSAQATDDYTPPTPFGPSPPCSLTWLDYQWMIEDMLARTAAQVRRDTGGLHGRPVPGIAGNAGWLLGQIDYLEGAEWMRDPVWLAEQYQCEPTADTMASLTHDYAAHLDAALEPPLDGRPAGTALEVAWETGVPVETIRTWGKRGRIPRFKGPHGAWIYRVVDIIAASQKGTVRP</sequence>
<accession>A0A0K2H3Z8</accession>
<evidence type="ECO:0000313" key="2">
    <source>
        <dbReference type="Proteomes" id="UP000058446"/>
    </source>
</evidence>
<dbReference type="OrthoDB" id="461984at2"/>
<dbReference type="EMBL" id="CP006841">
    <property type="protein sequence ID" value="ALA68446.1"/>
    <property type="molecule type" value="Genomic_DNA"/>
</dbReference>
<name>A0A0K2H3Z8_9CORY</name>
<organism evidence="1 2">
    <name type="scientific">Corynebacterium lactis RW2-5</name>
    <dbReference type="NCBI Taxonomy" id="1408189"/>
    <lineage>
        <taxon>Bacteria</taxon>
        <taxon>Bacillati</taxon>
        <taxon>Actinomycetota</taxon>
        <taxon>Actinomycetes</taxon>
        <taxon>Mycobacteriales</taxon>
        <taxon>Corynebacteriaceae</taxon>
        <taxon>Corynebacterium</taxon>
    </lineage>
</organism>
<reference evidence="1 2" key="1">
    <citation type="submission" date="2013-10" db="EMBL/GenBank/DDBJ databases">
        <title>Complete genome sequence of Corynebacterium lactis DSM 45799(T), isolated from raw cow milk.</title>
        <authorList>
            <person name="Ruckert C."/>
            <person name="Albersmeier A."/>
            <person name="Lipski A."/>
            <person name="Kalinowski J."/>
        </authorList>
    </citation>
    <scope>NUCLEOTIDE SEQUENCE [LARGE SCALE GENOMIC DNA]</scope>
    <source>
        <strain evidence="1 2">RW2-5</strain>
    </source>
</reference>
<proteinExistence type="predicted"/>
<dbReference type="SUPFAM" id="SSF46955">
    <property type="entry name" value="Putative DNA-binding domain"/>
    <property type="match status" value="1"/>
</dbReference>
<protein>
    <recommendedName>
        <fullName evidence="3">Helix-turn-helix domain-containing protein</fullName>
    </recommendedName>
</protein>
<keyword evidence="2" id="KW-1185">Reference proteome</keyword>
<dbReference type="KEGG" id="clw:CLAC_03385"/>